<evidence type="ECO:0000313" key="5">
    <source>
        <dbReference type="Proteomes" id="UP000319375"/>
    </source>
</evidence>
<dbReference type="PANTHER" id="PTHR43941:SF1">
    <property type="entry name" value="STRUCTURAL MAINTENANCE OF CHROMOSOMES PROTEIN 2"/>
    <property type="match status" value="1"/>
</dbReference>
<sequence length="1670" mass="170459">MPELATAWVTLTISARNARRDIQRELDGVDGGAAGRRAGQRFSAGVAGATNLTAVERQMVAAGQRAGQAAGKALGVGLKAGAAAGVAAVGTSIKLGADRLLAIDDARGKLKGLGHDAAAQAKIMDSALTAVKGTAFGLGDAATISASAVAAGIKPGAELTKYLKSTADAATIAGSSLSEMGSIFNKVQTGQSAMTDDLNMLADRGVPIYQWVAKEMKISAGEVKKYAEKGKIDSATFFKAINDNIGGAALESGKTVRGSFNNMKAAVGRFGAALDEPSFKRAPATFTAITRAIDDATPAAGRFAQSLDAKVFEQWVPAAQRAWRELSANPEVRSSMAEVGQIVSSIGITAQQVWPAIQQIGASLGQASAALGVSGWRLFLTTLEAAAGVVNALAGPLQTVADLMRDHPGLVTAALAGWLAFRTVPSILGNLRTGVASVTTEGAKASGAVQNLGAAFGRLQGGADRIRGIGSAFAAYGGSFRDAVAEVQKINPSLSRAQASVATFGAFAGNAAQSGFGALRKGASGVVDALGGPWGAAFAAAGIAATAIISQNQKSAQSMDAVRRAAKEAASAQNELNDALIANRGSATAADVKSAGKARVDALRQELEATASREGSWWDRSRNEAGNTTLASMFASAYGGGTGKGDTKADAIDRQANQAREATAALDALKLTQQSLSDVTYGSSAAFQAMVSKLDAAGDGGKQAADKLREARKQFQDAQAVAQKLTPGISDLSKAMQILGDKTASAADKSSALKTALDALNPARTAADADGSHTKTLQQIAEKAKEAADATGGLGDALFRANGSINATLPNGAALNDTLKQMVDSTADVASKGGDMPAALAANNRAIADLARQYGTTEEKIRAAANTLGLQDAIWATAAAKGNDVTRSIGAVATAFSKVDGKTASVTVKTTDIESARKQIEQLGFSVQSLPDGTTTITAQTDAAKLRLAEIQSIVTAGIPPNKPVNVSAPGGDAVFQLLKSLGAEVTINNNKDIQVQSPLAPAVLELLRSLGIEVRQNNDKTITVKSVGGTETLTMLNGLKATIEQIPNEKRVRVTYTGAVTPNANPNPSQIPLAPGVIPNANGSITSYANGGIDGRLPSQAVMQRGRGRGLVQWAEGETGIESFIPWATGKRRRSTMILSETARAFGYQLVRPGDFFQSFANGGLRPGAATLKDVISSKFGISDIGGYRPEDGYGEHSSGRALDVMVGSDKSKGDAVTSFVMANASRLGLKWAIWQQAMHYPDGRVVPMADRGSPTQNHMDHVHIFLDESSDKADLSSLGGSSSAAAAFEGIGDDSGGSGSGSSETQPTGSYGGGGFGRLGTAIAEALFGPRSGGSGGSGGSGSGGGSGSSSSASASKTAAAQAANAKKVREAQDKADDAEKKIAVEEQKLKELEAKPKTKASALQAQRDRVEKAKRDAAQAKTDLETARTSASTSTGSSSAAGTSKQLVAAQNKAEDAEKAAALAKQQLAEVEANPKATKSAKEAAKNRAEKTQRDAEQAKTDLEALKSKGTGSGKSGDGKTGDNSSDTSEFQSLGQNLVSGMLQAVGLDGSLFSNPFEWPNVKSAFALLNWGGGLAKSLSGSDSENAGGLVGGAGAGLGLNIPNLADLAKPQTPQAPVGPGGALPLRGGGVTYDFRGANLGVNPKEMTQRIDSRQNAAFRRQSGALV</sequence>
<dbReference type="Pfam" id="PF20155">
    <property type="entry name" value="TMP_3"/>
    <property type="match status" value="1"/>
</dbReference>
<accession>A0A5C5RWY6</accession>
<feature type="region of interest" description="Disordered" evidence="1">
    <location>
        <begin position="1288"/>
        <end position="1382"/>
    </location>
</feature>
<feature type="compositionally biased region" description="Low complexity" evidence="1">
    <location>
        <begin position="1463"/>
        <end position="1475"/>
    </location>
</feature>
<feature type="domain" description="Tape measure protein N-terminal" evidence="2">
    <location>
        <begin position="104"/>
        <end position="276"/>
    </location>
</feature>
<dbReference type="OrthoDB" id="9815778at2"/>
<evidence type="ECO:0000259" key="3">
    <source>
        <dbReference type="Pfam" id="PF26571"/>
    </source>
</evidence>
<dbReference type="GO" id="GO:0003682">
    <property type="term" value="F:chromatin binding"/>
    <property type="evidence" value="ECO:0007669"/>
    <property type="project" value="TreeGrafter"/>
</dbReference>
<dbReference type="Proteomes" id="UP000319375">
    <property type="component" value="Unassembled WGS sequence"/>
</dbReference>
<feature type="compositionally biased region" description="Basic and acidic residues" evidence="1">
    <location>
        <begin position="1409"/>
        <end position="1429"/>
    </location>
</feature>
<evidence type="ECO:0000313" key="4">
    <source>
        <dbReference type="EMBL" id="TWS27264.1"/>
    </source>
</evidence>
<dbReference type="GO" id="GO:0000785">
    <property type="term" value="C:chromatin"/>
    <property type="evidence" value="ECO:0007669"/>
    <property type="project" value="TreeGrafter"/>
</dbReference>
<name>A0A5C5RWY6_9ACTN</name>
<feature type="region of interest" description="Disordered" evidence="1">
    <location>
        <begin position="1394"/>
        <end position="1534"/>
    </location>
</feature>
<evidence type="ECO:0000256" key="1">
    <source>
        <dbReference type="SAM" id="MobiDB-lite"/>
    </source>
</evidence>
<proteinExistence type="predicted"/>
<dbReference type="GO" id="GO:0000796">
    <property type="term" value="C:condensin complex"/>
    <property type="evidence" value="ECO:0007669"/>
    <property type="project" value="TreeGrafter"/>
</dbReference>
<keyword evidence="5" id="KW-1185">Reference proteome</keyword>
<dbReference type="InterPro" id="IPR058593">
    <property type="entry name" value="ARB_07466-like_C"/>
</dbReference>
<feature type="compositionally biased region" description="Basic and acidic residues" evidence="1">
    <location>
        <begin position="1370"/>
        <end position="1382"/>
    </location>
</feature>
<dbReference type="EMBL" id="VIGX01000015">
    <property type="protein sequence ID" value="TWS27264.1"/>
    <property type="molecule type" value="Genomic_DNA"/>
</dbReference>
<reference evidence="4 5" key="1">
    <citation type="submission" date="2019-06" db="EMBL/GenBank/DDBJ databases">
        <title>Tsukamurella conjunctivitidis sp. nov., Tsukamurella assacharolytica sp. nov. and Tsukamurella sputae sp. nov. isolated from patients with conjunctivitis, bacteraemia (lymphoma) and respiratory infection (sputum) in Hong Kong.</title>
        <authorList>
            <person name="Teng J.L.L."/>
            <person name="Lee H.H."/>
            <person name="Fong J.Y.H."/>
            <person name="Fok K.M.N."/>
            <person name="Lau S.K.P."/>
            <person name="Woo P.C.Y."/>
        </authorList>
    </citation>
    <scope>NUCLEOTIDE SEQUENCE [LARGE SCALE GENOMIC DNA]</scope>
    <source>
        <strain evidence="4 5">HKU72</strain>
    </source>
</reference>
<feature type="domain" description="ARB-07466-like C-terminal" evidence="3">
    <location>
        <begin position="1163"/>
        <end position="1261"/>
    </location>
</feature>
<dbReference type="NCBIfam" id="TIGR02675">
    <property type="entry name" value="tape_meas_nterm"/>
    <property type="match status" value="1"/>
</dbReference>
<dbReference type="RefSeq" id="WP_146488578.1">
    <property type="nucleotide sequence ID" value="NZ_VIGX01000015.1"/>
</dbReference>
<dbReference type="Pfam" id="PF26571">
    <property type="entry name" value="VldE"/>
    <property type="match status" value="1"/>
</dbReference>
<dbReference type="PANTHER" id="PTHR43941">
    <property type="entry name" value="STRUCTURAL MAINTENANCE OF CHROMOSOMES PROTEIN 2"/>
    <property type="match status" value="1"/>
</dbReference>
<dbReference type="InterPro" id="IPR013491">
    <property type="entry name" value="Tape_meas_N"/>
</dbReference>
<organism evidence="4 5">
    <name type="scientific">Tsukamurella conjunctivitidis</name>
    <dbReference type="NCBI Taxonomy" id="2592068"/>
    <lineage>
        <taxon>Bacteria</taxon>
        <taxon>Bacillati</taxon>
        <taxon>Actinomycetota</taxon>
        <taxon>Actinomycetes</taxon>
        <taxon>Mycobacteriales</taxon>
        <taxon>Tsukamurellaceae</taxon>
        <taxon>Tsukamurella</taxon>
    </lineage>
</organism>
<feature type="compositionally biased region" description="Basic and acidic residues" evidence="1">
    <location>
        <begin position="1483"/>
        <end position="1510"/>
    </location>
</feature>
<feature type="compositionally biased region" description="Low complexity" evidence="1">
    <location>
        <begin position="1351"/>
        <end position="1368"/>
    </location>
</feature>
<feature type="compositionally biased region" description="Low complexity" evidence="1">
    <location>
        <begin position="1430"/>
        <end position="1455"/>
    </location>
</feature>
<dbReference type="GO" id="GO:0000793">
    <property type="term" value="C:condensed chromosome"/>
    <property type="evidence" value="ECO:0007669"/>
    <property type="project" value="TreeGrafter"/>
</dbReference>
<protein>
    <submittedName>
        <fullName evidence="4">Tape measure protein</fullName>
    </submittedName>
</protein>
<comment type="caution">
    <text evidence="4">The sequence shown here is derived from an EMBL/GenBank/DDBJ whole genome shotgun (WGS) entry which is preliminary data.</text>
</comment>
<feature type="compositionally biased region" description="Gly residues" evidence="1">
    <location>
        <begin position="1333"/>
        <end position="1350"/>
    </location>
</feature>
<gene>
    <name evidence="4" type="ORF">FK530_19140</name>
</gene>
<evidence type="ECO:0000259" key="2">
    <source>
        <dbReference type="Pfam" id="PF20155"/>
    </source>
</evidence>